<proteinExistence type="predicted"/>
<dbReference type="EMBL" id="DVGY01000152">
    <property type="protein sequence ID" value="HIR41506.1"/>
    <property type="molecule type" value="Genomic_DNA"/>
</dbReference>
<sequence length="455" mass="52636">MELKRYPITVAQNLLLTMLQGAKHKQVLNVCVSLLIKLDVDFNLLAQSVKEAMARDESTRTRFTQDKDGNIEQYIVPPDDTPIRHEDFSQKSWEEADGILREWSRQPFPTRWDAPLCEIVTVAMPGGWNGIYVHTDHTICDSCAMIVLVCDIVELYASKVLGTPQPPERTSYLASLLNDLERAKDPKRLAKDLAFWEKMVEADGEPLYSDIRGTGYTAPGKRWAYQEEKDQSVGQDTYVLEPNPSERLLEFCQEQGISLNNLLLMGLRTYLSKQCDGQKDISLRCYVSRRTSKLDRKAGGSRIHVFPCRTIMEPNITFLEGVRKIAALQSRIFRHKDFDSLKVDQMLQEKWGAPANSWYQSISLTYQPFPMRLSDDRLNHIDYRFTWYDAGTEVLPIYLTVMHRPLGIGMDFYFRYQSALYSKEDIQKLYYYLMRILFTAVEDPEITIGEMIERV</sequence>
<dbReference type="InterPro" id="IPR001242">
    <property type="entry name" value="Condensation_dom"/>
</dbReference>
<evidence type="ECO:0000313" key="3">
    <source>
        <dbReference type="Proteomes" id="UP000886749"/>
    </source>
</evidence>
<dbReference type="Gene3D" id="3.30.559.10">
    <property type="entry name" value="Chloramphenicol acetyltransferase-like domain"/>
    <property type="match status" value="1"/>
</dbReference>
<dbReference type="PANTHER" id="PTHR45527">
    <property type="entry name" value="NONRIBOSOMAL PEPTIDE SYNTHETASE"/>
    <property type="match status" value="1"/>
</dbReference>
<organism evidence="2 3">
    <name type="scientific">Candidatus Egerieicola pullicola</name>
    <dbReference type="NCBI Taxonomy" id="2840775"/>
    <lineage>
        <taxon>Bacteria</taxon>
        <taxon>Bacillati</taxon>
        <taxon>Bacillota</taxon>
        <taxon>Clostridia</taxon>
        <taxon>Eubacteriales</taxon>
        <taxon>Oscillospiraceae</taxon>
        <taxon>Oscillospiraceae incertae sedis</taxon>
        <taxon>Candidatus Egerieicola</taxon>
    </lineage>
</organism>
<feature type="domain" description="Condensation" evidence="1">
    <location>
        <begin position="4"/>
        <end position="451"/>
    </location>
</feature>
<dbReference type="Proteomes" id="UP000886749">
    <property type="component" value="Unassembled WGS sequence"/>
</dbReference>
<dbReference type="AlphaFoldDB" id="A0A9D1DCZ4"/>
<dbReference type="Gene3D" id="3.30.559.30">
    <property type="entry name" value="Nonribosomal peptide synthetase, condensation domain"/>
    <property type="match status" value="1"/>
</dbReference>
<gene>
    <name evidence="2" type="ORF">IAB36_06750</name>
</gene>
<dbReference type="PANTHER" id="PTHR45527:SF1">
    <property type="entry name" value="FATTY ACID SYNTHASE"/>
    <property type="match status" value="1"/>
</dbReference>
<reference evidence="2" key="2">
    <citation type="journal article" date="2021" name="PeerJ">
        <title>Extensive microbial diversity within the chicken gut microbiome revealed by metagenomics and culture.</title>
        <authorList>
            <person name="Gilroy R."/>
            <person name="Ravi A."/>
            <person name="Getino M."/>
            <person name="Pursley I."/>
            <person name="Horton D.L."/>
            <person name="Alikhan N.F."/>
            <person name="Baker D."/>
            <person name="Gharbi K."/>
            <person name="Hall N."/>
            <person name="Watson M."/>
            <person name="Adriaenssens E.M."/>
            <person name="Foster-Nyarko E."/>
            <person name="Jarju S."/>
            <person name="Secka A."/>
            <person name="Antonio M."/>
            <person name="Oren A."/>
            <person name="Chaudhuri R.R."/>
            <person name="La Ragione R."/>
            <person name="Hildebrand F."/>
            <person name="Pallen M.J."/>
        </authorList>
    </citation>
    <scope>NUCLEOTIDE SEQUENCE</scope>
    <source>
        <strain evidence="2">CHK184-25365</strain>
    </source>
</reference>
<dbReference type="GO" id="GO:0044550">
    <property type="term" value="P:secondary metabolite biosynthetic process"/>
    <property type="evidence" value="ECO:0007669"/>
    <property type="project" value="TreeGrafter"/>
</dbReference>
<dbReference type="SUPFAM" id="SSF52777">
    <property type="entry name" value="CoA-dependent acyltransferases"/>
    <property type="match status" value="2"/>
</dbReference>
<accession>A0A9D1DCZ4</accession>
<dbReference type="GO" id="GO:0043041">
    <property type="term" value="P:amino acid activation for nonribosomal peptide biosynthetic process"/>
    <property type="evidence" value="ECO:0007669"/>
    <property type="project" value="TreeGrafter"/>
</dbReference>
<protein>
    <submittedName>
        <fullName evidence="2">Chromosome condensation protein</fullName>
    </submittedName>
</protein>
<reference evidence="2" key="1">
    <citation type="submission" date="2020-10" db="EMBL/GenBank/DDBJ databases">
        <authorList>
            <person name="Gilroy R."/>
        </authorList>
    </citation>
    <scope>NUCLEOTIDE SEQUENCE</scope>
    <source>
        <strain evidence="2">CHK184-25365</strain>
    </source>
</reference>
<dbReference type="GO" id="GO:0008610">
    <property type="term" value="P:lipid biosynthetic process"/>
    <property type="evidence" value="ECO:0007669"/>
    <property type="project" value="UniProtKB-ARBA"/>
</dbReference>
<dbReference type="GO" id="GO:0003824">
    <property type="term" value="F:catalytic activity"/>
    <property type="evidence" value="ECO:0007669"/>
    <property type="project" value="InterPro"/>
</dbReference>
<dbReference type="Pfam" id="PF00668">
    <property type="entry name" value="Condensation"/>
    <property type="match status" value="1"/>
</dbReference>
<dbReference type="InterPro" id="IPR023213">
    <property type="entry name" value="CAT-like_dom_sf"/>
</dbReference>
<comment type="caution">
    <text evidence="2">The sequence shown here is derived from an EMBL/GenBank/DDBJ whole genome shotgun (WGS) entry which is preliminary data.</text>
</comment>
<dbReference type="GO" id="GO:0031177">
    <property type="term" value="F:phosphopantetheine binding"/>
    <property type="evidence" value="ECO:0007669"/>
    <property type="project" value="TreeGrafter"/>
</dbReference>
<name>A0A9D1DCZ4_9FIRM</name>
<evidence type="ECO:0000313" key="2">
    <source>
        <dbReference type="EMBL" id="HIR41506.1"/>
    </source>
</evidence>
<dbReference type="GO" id="GO:0005829">
    <property type="term" value="C:cytosol"/>
    <property type="evidence" value="ECO:0007669"/>
    <property type="project" value="TreeGrafter"/>
</dbReference>
<evidence type="ECO:0000259" key="1">
    <source>
        <dbReference type="Pfam" id="PF00668"/>
    </source>
</evidence>